<sequence>MILPNTAVTKLRLCTDFASFKRACPQGVYITPVPEEPLTWAGVLFVRKGPYANAVIRFRIDFTEDYPERPPVFRLLSDVFHPLVTPLTTYTHSTREPGTDTVSSGDEDRLPPGGFTLRHGFPEWFEAAEMYTREVSSADTGRNSLTAAGNSSESANGNDQRQFRAPHIVEILQYFRIAFDTDTLLDEVPLEAAANSGAWHAWRTYRATTAPNGTSPAGHSAGKPSGTHSEGTNSPRQQPGGARRPGEWNWQGVWEDRVRKSVAATNSEPVLFGADGNDVINFLKMDVETLSKAMGSTDISTAIAANQAPLTPCRGVTHADEELNLSGSASVALCLRPWQVSTLTPIPFRALSPGNKPALNRQRDHSACGQAETPLRVRKTRENLRQDALYPDIPPPCLFTGSASPSCATAPQLSLCHSEDRPSLEAQTLTHTGASNITLPTEIAEDYPTIPALTDAPNPAPRIQRHRSVSRRVLSKVKQGIASRTKATTAVRPNEPETTIFRRLSNTRKKSSEVERRADTFDTYSSGIDVSRETTPPLVLDTEYQFTQRSFTDSTVSTNEILGNETQAPSYDACSGLPPSCLSSPNSSGNRSPSTELTPRPPIRAPSNPLGRGTQSAFLSIPHVLLSVTADRMAVDAGSTQTVWVAIEGTVLSRALHVHKDGAIDFKYFSTQPDDTSLGSVTSLRLCFKPALGCQILDIVGQKTAKDLKINQICSLFVSVNVPKLDLTAADGSEPDNSSLLEELESIVGTLNTDILHVEARYRHSLLPHDNVVNVRYTAKLRRPKAESRWSLPTALNDLSVSDEVHTKIAIHLADHYSPRRAIGLINRCLGVEVAASEAVRQVRQTLLRDLDREDLVDGEQKPSVIVTDIDTLASGLDAPPTADDSATTADGPCESAFFCTAGNNDVVTSTAVHSEAKKRSTSASALTTHPPPCTRPHTDQSFSSTNIASLPAMQQDDARKLWRHIRQSSLSAKQAAELESLPVHQIEAKDKKLRELRKQALANKRSVGAETLKDWKWTEKMEEMKKAEMPWL</sequence>
<feature type="region of interest" description="Disordered" evidence="1">
    <location>
        <begin position="135"/>
        <end position="161"/>
    </location>
</feature>
<accession>A0A3M7BXR7</accession>
<protein>
    <recommendedName>
        <fullName evidence="2">UBC core domain-containing protein</fullName>
    </recommendedName>
</protein>
<feature type="compositionally biased region" description="Low complexity" evidence="1">
    <location>
        <begin position="574"/>
        <end position="594"/>
    </location>
</feature>
<dbReference type="CDD" id="cd23814">
    <property type="entry name" value="UEV_AKTIP"/>
    <property type="match status" value="1"/>
</dbReference>
<feature type="domain" description="UBC core" evidence="2">
    <location>
        <begin position="8"/>
        <end position="168"/>
    </location>
</feature>
<feature type="compositionally biased region" description="Polar residues" evidence="1">
    <location>
        <begin position="226"/>
        <end position="237"/>
    </location>
</feature>
<dbReference type="Gene3D" id="3.10.110.10">
    <property type="entry name" value="Ubiquitin Conjugating Enzyme"/>
    <property type="match status" value="1"/>
</dbReference>
<dbReference type="OrthoDB" id="5596422at2759"/>
<proteinExistence type="predicted"/>
<reference evidence="3 4" key="1">
    <citation type="journal article" date="2018" name="BMC Genomics">
        <title>Genomic evidence for intraspecific hybridization in a clonal and extremely halotolerant yeast.</title>
        <authorList>
            <person name="Gostincar C."/>
            <person name="Stajich J.E."/>
            <person name="Zupancic J."/>
            <person name="Zalar P."/>
            <person name="Gunde-Cimerman N."/>
        </authorList>
    </citation>
    <scope>NUCLEOTIDE SEQUENCE [LARGE SCALE GENOMIC DNA]</scope>
    <source>
        <strain evidence="3 4">EXF-151</strain>
    </source>
</reference>
<feature type="region of interest" description="Disordered" evidence="1">
    <location>
        <begin position="209"/>
        <end position="250"/>
    </location>
</feature>
<gene>
    <name evidence="3" type="ORF">D0865_10665</name>
</gene>
<dbReference type="AlphaFoldDB" id="A0A3M7BXR7"/>
<comment type="caution">
    <text evidence="3">The sequence shown here is derived from an EMBL/GenBank/DDBJ whole genome shotgun (WGS) entry which is preliminary data.</text>
</comment>
<feature type="region of interest" description="Disordered" evidence="1">
    <location>
        <begin position="567"/>
        <end position="612"/>
    </location>
</feature>
<dbReference type="PROSITE" id="PS50127">
    <property type="entry name" value="UBC_2"/>
    <property type="match status" value="1"/>
</dbReference>
<evidence type="ECO:0000256" key="1">
    <source>
        <dbReference type="SAM" id="MobiDB-lite"/>
    </source>
</evidence>
<dbReference type="InterPro" id="IPR016135">
    <property type="entry name" value="UBQ-conjugating_enzyme/RWD"/>
</dbReference>
<organism evidence="3 4">
    <name type="scientific">Hortaea werneckii</name>
    <name type="common">Black yeast</name>
    <name type="synonym">Cladosporium werneckii</name>
    <dbReference type="NCBI Taxonomy" id="91943"/>
    <lineage>
        <taxon>Eukaryota</taxon>
        <taxon>Fungi</taxon>
        <taxon>Dikarya</taxon>
        <taxon>Ascomycota</taxon>
        <taxon>Pezizomycotina</taxon>
        <taxon>Dothideomycetes</taxon>
        <taxon>Dothideomycetidae</taxon>
        <taxon>Mycosphaerellales</taxon>
        <taxon>Teratosphaeriaceae</taxon>
        <taxon>Hortaea</taxon>
    </lineage>
</organism>
<evidence type="ECO:0000313" key="3">
    <source>
        <dbReference type="EMBL" id="RMY44270.1"/>
    </source>
</evidence>
<dbReference type="EMBL" id="QWIN01001065">
    <property type="protein sequence ID" value="RMY44270.1"/>
    <property type="molecule type" value="Genomic_DNA"/>
</dbReference>
<evidence type="ECO:0000259" key="2">
    <source>
        <dbReference type="PROSITE" id="PS50127"/>
    </source>
</evidence>
<dbReference type="SUPFAM" id="SSF54495">
    <property type="entry name" value="UBC-like"/>
    <property type="match status" value="1"/>
</dbReference>
<dbReference type="Pfam" id="PF00179">
    <property type="entry name" value="UQ_con"/>
    <property type="match status" value="1"/>
</dbReference>
<feature type="compositionally biased region" description="Polar residues" evidence="1">
    <location>
        <begin position="135"/>
        <end position="160"/>
    </location>
</feature>
<dbReference type="VEuPathDB" id="FungiDB:BTJ68_13637"/>
<feature type="region of interest" description="Disordered" evidence="1">
    <location>
        <begin position="918"/>
        <end position="942"/>
    </location>
</feature>
<name>A0A3M7BXR7_HORWE</name>
<evidence type="ECO:0000313" key="4">
    <source>
        <dbReference type="Proteomes" id="UP000270230"/>
    </source>
</evidence>
<feature type="region of interest" description="Disordered" evidence="1">
    <location>
        <begin position="90"/>
        <end position="112"/>
    </location>
</feature>
<dbReference type="Proteomes" id="UP000270230">
    <property type="component" value="Unassembled WGS sequence"/>
</dbReference>
<dbReference type="VEuPathDB" id="FungiDB:BTJ68_09191"/>
<dbReference type="InterPro" id="IPR000608">
    <property type="entry name" value="UBC"/>
</dbReference>